<feature type="region of interest" description="Disordered" evidence="1">
    <location>
        <begin position="55"/>
        <end position="75"/>
    </location>
</feature>
<feature type="region of interest" description="Disordered" evidence="1">
    <location>
        <begin position="1"/>
        <end position="28"/>
    </location>
</feature>
<evidence type="ECO:0000256" key="1">
    <source>
        <dbReference type="SAM" id="MobiDB-lite"/>
    </source>
</evidence>
<keyword evidence="3" id="KW-1185">Reference proteome</keyword>
<protein>
    <submittedName>
        <fullName evidence="2">Uncharacterized protein</fullName>
    </submittedName>
</protein>
<reference evidence="2 3" key="1">
    <citation type="journal article" date="2023" name="Mol. Biol. Evol.">
        <title>Genomics of Secondarily Temperate Adaptation in the Only Non-Antarctic Icefish.</title>
        <authorList>
            <person name="Rivera-Colon A.G."/>
            <person name="Rayamajhi N."/>
            <person name="Minhas B.F."/>
            <person name="Madrigal G."/>
            <person name="Bilyk K.T."/>
            <person name="Yoon V."/>
            <person name="Hune M."/>
            <person name="Gregory S."/>
            <person name="Cheng C.H.C."/>
            <person name="Catchen J.M."/>
        </authorList>
    </citation>
    <scope>NUCLEOTIDE SEQUENCE [LARGE SCALE GENOMIC DNA]</scope>
    <source>
        <strain evidence="2">JC2023a</strain>
    </source>
</reference>
<accession>A0AAN8E082</accession>
<evidence type="ECO:0000313" key="2">
    <source>
        <dbReference type="EMBL" id="KAK5931727.1"/>
    </source>
</evidence>
<dbReference type="Proteomes" id="UP001335648">
    <property type="component" value="Unassembled WGS sequence"/>
</dbReference>
<gene>
    <name evidence="2" type="ORF">CesoFtcFv8_000021</name>
</gene>
<evidence type="ECO:0000313" key="3">
    <source>
        <dbReference type="Proteomes" id="UP001335648"/>
    </source>
</evidence>
<feature type="compositionally biased region" description="Polar residues" evidence="1">
    <location>
        <begin position="18"/>
        <end position="28"/>
    </location>
</feature>
<name>A0AAN8E082_9TELE</name>
<comment type="caution">
    <text evidence="2">The sequence shown here is derived from an EMBL/GenBank/DDBJ whole genome shotgun (WGS) entry which is preliminary data.</text>
</comment>
<dbReference type="AlphaFoldDB" id="A0AAN8E082"/>
<proteinExistence type="predicted"/>
<organism evidence="2 3">
    <name type="scientific">Champsocephalus esox</name>
    <name type="common">pike icefish</name>
    <dbReference type="NCBI Taxonomy" id="159716"/>
    <lineage>
        <taxon>Eukaryota</taxon>
        <taxon>Metazoa</taxon>
        <taxon>Chordata</taxon>
        <taxon>Craniata</taxon>
        <taxon>Vertebrata</taxon>
        <taxon>Euteleostomi</taxon>
        <taxon>Actinopterygii</taxon>
        <taxon>Neopterygii</taxon>
        <taxon>Teleostei</taxon>
        <taxon>Neoteleostei</taxon>
        <taxon>Acanthomorphata</taxon>
        <taxon>Eupercaria</taxon>
        <taxon>Perciformes</taxon>
        <taxon>Notothenioidei</taxon>
        <taxon>Channichthyidae</taxon>
        <taxon>Champsocephalus</taxon>
    </lineage>
</organism>
<sequence>MRQKAELSVSKPWEASEPSFSSYLGQGQPYQTRGPRGLLSLRALASLLEKKGQPSLPPLFHLKPSSPPAGPQHSTFPVGVYKARITLRPQLVCCQKH</sequence>
<dbReference type="EMBL" id="JAULUE010000001">
    <property type="protein sequence ID" value="KAK5931727.1"/>
    <property type="molecule type" value="Genomic_DNA"/>
</dbReference>